<proteinExistence type="predicted"/>
<comment type="caution">
    <text evidence="1">The sequence shown here is derived from an EMBL/GenBank/DDBJ whole genome shotgun (WGS) entry which is preliminary data.</text>
</comment>
<dbReference type="Proteomes" id="UP000634476">
    <property type="component" value="Unassembled WGS sequence"/>
</dbReference>
<protein>
    <submittedName>
        <fullName evidence="1">Uncharacterized protein</fullName>
    </submittedName>
</protein>
<gene>
    <name evidence="1" type="ORF">Pta02_19950</name>
</gene>
<evidence type="ECO:0000313" key="1">
    <source>
        <dbReference type="EMBL" id="GIH99986.1"/>
    </source>
</evidence>
<evidence type="ECO:0000313" key="2">
    <source>
        <dbReference type="Proteomes" id="UP000634476"/>
    </source>
</evidence>
<reference evidence="1" key="1">
    <citation type="submission" date="2021-01" db="EMBL/GenBank/DDBJ databases">
        <title>Whole genome shotgun sequence of Planobispora takensis NBRC 109077.</title>
        <authorList>
            <person name="Komaki H."/>
            <person name="Tamura T."/>
        </authorList>
    </citation>
    <scope>NUCLEOTIDE SEQUENCE</scope>
    <source>
        <strain evidence="1">NBRC 109077</strain>
    </source>
</reference>
<keyword evidence="2" id="KW-1185">Reference proteome</keyword>
<organism evidence="1 2">
    <name type="scientific">Planobispora takensis</name>
    <dbReference type="NCBI Taxonomy" id="1367882"/>
    <lineage>
        <taxon>Bacteria</taxon>
        <taxon>Bacillati</taxon>
        <taxon>Actinomycetota</taxon>
        <taxon>Actinomycetes</taxon>
        <taxon>Streptosporangiales</taxon>
        <taxon>Streptosporangiaceae</taxon>
        <taxon>Planobispora</taxon>
    </lineage>
</organism>
<name>A0A8J3ST06_9ACTN</name>
<accession>A0A8J3ST06</accession>
<dbReference type="EMBL" id="BOOK01000013">
    <property type="protein sequence ID" value="GIH99986.1"/>
    <property type="molecule type" value="Genomic_DNA"/>
</dbReference>
<sequence length="65" mass="7149">MRGYGMAARDVDLEHLVEPAGLARPDLDRVDRVQGVELRPLARAAVVFDKVGVRSRGELVARLLP</sequence>
<dbReference type="AlphaFoldDB" id="A0A8J3ST06"/>